<gene>
    <name evidence="1" type="ORF">ElP_60640</name>
</gene>
<dbReference type="Proteomes" id="UP000317835">
    <property type="component" value="Chromosome"/>
</dbReference>
<organism evidence="1 2">
    <name type="scientific">Tautonia plasticadhaerens</name>
    <dbReference type="NCBI Taxonomy" id="2527974"/>
    <lineage>
        <taxon>Bacteria</taxon>
        <taxon>Pseudomonadati</taxon>
        <taxon>Planctomycetota</taxon>
        <taxon>Planctomycetia</taxon>
        <taxon>Isosphaerales</taxon>
        <taxon>Isosphaeraceae</taxon>
        <taxon>Tautonia</taxon>
    </lineage>
</organism>
<reference evidence="1 2" key="1">
    <citation type="submission" date="2019-02" db="EMBL/GenBank/DDBJ databases">
        <title>Deep-cultivation of Planctomycetes and their phenomic and genomic characterization uncovers novel biology.</title>
        <authorList>
            <person name="Wiegand S."/>
            <person name="Jogler M."/>
            <person name="Boedeker C."/>
            <person name="Pinto D."/>
            <person name="Vollmers J."/>
            <person name="Rivas-Marin E."/>
            <person name="Kohn T."/>
            <person name="Peeters S.H."/>
            <person name="Heuer A."/>
            <person name="Rast P."/>
            <person name="Oberbeckmann S."/>
            <person name="Bunk B."/>
            <person name="Jeske O."/>
            <person name="Meyerdierks A."/>
            <person name="Storesund J.E."/>
            <person name="Kallscheuer N."/>
            <person name="Luecker S."/>
            <person name="Lage O.M."/>
            <person name="Pohl T."/>
            <person name="Merkel B.J."/>
            <person name="Hornburger P."/>
            <person name="Mueller R.-W."/>
            <person name="Bruemmer F."/>
            <person name="Labrenz M."/>
            <person name="Spormann A.M."/>
            <person name="Op den Camp H."/>
            <person name="Overmann J."/>
            <person name="Amann R."/>
            <person name="Jetten M.S.M."/>
            <person name="Mascher T."/>
            <person name="Medema M.H."/>
            <person name="Devos D.P."/>
            <person name="Kaster A.-K."/>
            <person name="Ovreas L."/>
            <person name="Rohde M."/>
            <person name="Galperin M.Y."/>
            <person name="Jogler C."/>
        </authorList>
    </citation>
    <scope>NUCLEOTIDE SEQUENCE [LARGE SCALE GENOMIC DNA]</scope>
    <source>
        <strain evidence="1 2">ElP</strain>
    </source>
</reference>
<dbReference type="RefSeq" id="WP_145276365.1">
    <property type="nucleotide sequence ID" value="NZ_CP036426.1"/>
</dbReference>
<dbReference type="KEGG" id="tpla:ElP_60640"/>
<evidence type="ECO:0000313" key="1">
    <source>
        <dbReference type="EMBL" id="QDV38115.1"/>
    </source>
</evidence>
<name>A0A518HB78_9BACT</name>
<accession>A0A518HB78</accession>
<keyword evidence="2" id="KW-1185">Reference proteome</keyword>
<sequence>MIERLLIPSWNAPPRSVDDWCERLGALGHPPGRSKGGADETWLVIEPLGLRLLAVLEGGTLTALHAELDAPDPGPALALLAEAAPGLDWEVHDEDDDEGEGGRG</sequence>
<dbReference type="EMBL" id="CP036426">
    <property type="protein sequence ID" value="QDV38115.1"/>
    <property type="molecule type" value="Genomic_DNA"/>
</dbReference>
<dbReference type="AlphaFoldDB" id="A0A518HB78"/>
<protein>
    <submittedName>
        <fullName evidence="1">Uncharacterized protein</fullName>
    </submittedName>
</protein>
<evidence type="ECO:0000313" key="2">
    <source>
        <dbReference type="Proteomes" id="UP000317835"/>
    </source>
</evidence>
<proteinExistence type="predicted"/>
<dbReference type="OrthoDB" id="288402at2"/>